<proteinExistence type="predicted"/>
<reference evidence="1" key="1">
    <citation type="submission" date="2022-08" db="UniProtKB">
        <authorList>
            <consortium name="EnsemblMetazoa"/>
        </authorList>
    </citation>
    <scope>IDENTIFICATION</scope>
    <source>
        <strain evidence="1">EBRO</strain>
    </source>
</reference>
<dbReference type="VEuPathDB" id="VectorBase:AATE002064"/>
<sequence>MCAGAITVPGQLSVLVRNVGQLLAFRRNPSGGFSISPDFSQCPIGWISLESTRCQKSFLLSPPSSRRRNREPSTPTTVAMQVEVVLRGSSASSFMPILNSFFGGADACLKHSAGAGTLPDSRRYSVQSNTWKLSYWNAPACVSLRNPV</sequence>
<organism evidence="1">
    <name type="scientific">Anopheles atroparvus</name>
    <name type="common">European mosquito</name>
    <dbReference type="NCBI Taxonomy" id="41427"/>
    <lineage>
        <taxon>Eukaryota</taxon>
        <taxon>Metazoa</taxon>
        <taxon>Ecdysozoa</taxon>
        <taxon>Arthropoda</taxon>
        <taxon>Hexapoda</taxon>
        <taxon>Insecta</taxon>
        <taxon>Pterygota</taxon>
        <taxon>Neoptera</taxon>
        <taxon>Endopterygota</taxon>
        <taxon>Diptera</taxon>
        <taxon>Nematocera</taxon>
        <taxon>Culicoidea</taxon>
        <taxon>Culicidae</taxon>
        <taxon>Anophelinae</taxon>
        <taxon>Anopheles</taxon>
    </lineage>
</organism>
<protein>
    <submittedName>
        <fullName evidence="1">Uncharacterized protein</fullName>
    </submittedName>
</protein>
<dbReference type="EnsemblMetazoa" id="AATE002064-RA">
    <property type="protein sequence ID" value="AATE002064-PA.1"/>
    <property type="gene ID" value="AATE002064"/>
</dbReference>
<dbReference type="AlphaFoldDB" id="A0A182IMR9"/>
<accession>A0A182IMR9</accession>
<name>A0A182IMR9_ANOAO</name>
<evidence type="ECO:0000313" key="1">
    <source>
        <dbReference type="EnsemblMetazoa" id="AATE002064-PA.1"/>
    </source>
</evidence>